<dbReference type="AlphaFoldDB" id="A0AAV4MA13"/>
<keyword evidence="1" id="KW-1133">Transmembrane helix</keyword>
<sequence>MLSHMFLVVLYYMKFCFYCSINSEIIQAQKKRKSQDMLKKHFSLVYQIQIHPFNEQSTIFGVMKKIAQRYQRKTAFTYENMFSPVTEESFLQYATFLLLERTSHSPDFKRKIFDHPLSKCSFQVYQIQTSWRKRHMAMSPLFTESMSSAYSSSMSMSMSMDPYASRTFNQDLQIKATQQNRAFSETMDVDQDLRKQSTYNWLSEKLDTFTMQDFSFDFGSESFNSLSKSLLIANQSDVKLSERGLPKVMQSMKDNEKVKRKSTSWMLRRRFYKDKKSDSDAFARQELRRQDRRNEIKKEQQIQRDAQVTMYRQYRIGELPDIEISNSEIIKPIQALAMNDGMVAKLLFKSLLVAMFNFVKEERPEYLETFNKEIESCFEKILQSSYLYTPNVISFCLETLNELQDIKFDVENVFNACIGSNQQSIGILLLEANILSGFGSEPAQKKRKSNTHMLSEESSYWMKLAELYRSIESYDVCMNKLCKWDELESEVIARFTDSNSPDLQAVWEEQYMKDNYMPYLVRSKIKQLLNGKADQSLLTFFDAAREDEEKKIHIENHFSEELALLYIVQDRFDIARQYSKTCLNKFFKGSFILFSLILTCIVSYINLFEQVFKGLA</sequence>
<keyword evidence="5" id="KW-1185">Reference proteome</keyword>
<dbReference type="EMBL" id="BPLR01002007">
    <property type="protein sequence ID" value="GIX68916.1"/>
    <property type="molecule type" value="Genomic_DNA"/>
</dbReference>
<feature type="transmembrane region" description="Helical" evidence="1">
    <location>
        <begin position="586"/>
        <end position="607"/>
    </location>
</feature>
<name>A0AAV4MA13_CAEEX</name>
<organism evidence="4 5">
    <name type="scientific">Caerostris extrusa</name>
    <name type="common">Bark spider</name>
    <name type="synonym">Caerostris bankana</name>
    <dbReference type="NCBI Taxonomy" id="172846"/>
    <lineage>
        <taxon>Eukaryota</taxon>
        <taxon>Metazoa</taxon>
        <taxon>Ecdysozoa</taxon>
        <taxon>Arthropoda</taxon>
        <taxon>Chelicerata</taxon>
        <taxon>Arachnida</taxon>
        <taxon>Araneae</taxon>
        <taxon>Araneomorphae</taxon>
        <taxon>Entelegynae</taxon>
        <taxon>Araneoidea</taxon>
        <taxon>Araneidae</taxon>
        <taxon>Caerostris</taxon>
    </lineage>
</organism>
<evidence type="ECO:0000313" key="5">
    <source>
        <dbReference type="Proteomes" id="UP001054945"/>
    </source>
</evidence>
<dbReference type="InterPro" id="IPR045581">
    <property type="entry name" value="DNAPKcs_CC5"/>
</dbReference>
<protein>
    <submittedName>
        <fullName evidence="4">DNA-dependent protein kinase catalytic subunit</fullName>
    </submittedName>
</protein>
<dbReference type="GO" id="GO:0006303">
    <property type="term" value="P:double-strand break repair via nonhomologous end joining"/>
    <property type="evidence" value="ECO:0007669"/>
    <property type="project" value="InterPro"/>
</dbReference>
<proteinExistence type="predicted"/>
<keyword evidence="4" id="KW-0418">Kinase</keyword>
<gene>
    <name evidence="4" type="primary">prkdc</name>
    <name evidence="4" type="ORF">CEXT_545251</name>
</gene>
<accession>A0AAV4MA13</accession>
<evidence type="ECO:0000259" key="3">
    <source>
        <dbReference type="Pfam" id="PF19704"/>
    </source>
</evidence>
<keyword evidence="1" id="KW-0812">Transmembrane</keyword>
<evidence type="ECO:0000256" key="2">
    <source>
        <dbReference type="SAM" id="SignalP"/>
    </source>
</evidence>
<evidence type="ECO:0000256" key="1">
    <source>
        <dbReference type="SAM" id="Phobius"/>
    </source>
</evidence>
<evidence type="ECO:0000313" key="4">
    <source>
        <dbReference type="EMBL" id="GIX68916.1"/>
    </source>
</evidence>
<keyword evidence="2" id="KW-0732">Signal</keyword>
<comment type="caution">
    <text evidence="4">The sequence shown here is derived from an EMBL/GenBank/DDBJ whole genome shotgun (WGS) entry which is preliminary data.</text>
</comment>
<feature type="chain" id="PRO_5043652108" evidence="2">
    <location>
        <begin position="19"/>
        <end position="616"/>
    </location>
</feature>
<feature type="domain" description="DNA-dependent protein kinase catalytic subunit CC5" evidence="3">
    <location>
        <begin position="73"/>
        <end position="434"/>
    </location>
</feature>
<dbReference type="Pfam" id="PF19704">
    <property type="entry name" value="DNAPKcs_CC5"/>
    <property type="match status" value="1"/>
</dbReference>
<dbReference type="Proteomes" id="UP001054945">
    <property type="component" value="Unassembled WGS sequence"/>
</dbReference>
<keyword evidence="1" id="KW-0472">Membrane</keyword>
<feature type="signal peptide" evidence="2">
    <location>
        <begin position="1"/>
        <end position="18"/>
    </location>
</feature>
<keyword evidence="4" id="KW-0808">Transferase</keyword>
<dbReference type="GO" id="GO:0016301">
    <property type="term" value="F:kinase activity"/>
    <property type="evidence" value="ECO:0007669"/>
    <property type="project" value="UniProtKB-KW"/>
</dbReference>
<reference evidence="4 5" key="1">
    <citation type="submission" date="2021-06" db="EMBL/GenBank/DDBJ databases">
        <title>Caerostris extrusa draft genome.</title>
        <authorList>
            <person name="Kono N."/>
            <person name="Arakawa K."/>
        </authorList>
    </citation>
    <scope>NUCLEOTIDE SEQUENCE [LARGE SCALE GENOMIC DNA]</scope>
</reference>